<dbReference type="RefSeq" id="WP_238279759.1">
    <property type="nucleotide sequence ID" value="NZ_BPQL01000066.1"/>
</dbReference>
<proteinExistence type="predicted"/>
<dbReference type="Proteomes" id="UP001549145">
    <property type="component" value="Unassembled WGS sequence"/>
</dbReference>
<dbReference type="SUPFAM" id="SSF52540">
    <property type="entry name" value="P-loop containing nucleoside triphosphate hydrolases"/>
    <property type="match status" value="1"/>
</dbReference>
<dbReference type="Gene3D" id="3.40.50.300">
    <property type="entry name" value="P-loop containing nucleotide triphosphate hydrolases"/>
    <property type="match status" value="1"/>
</dbReference>
<gene>
    <name evidence="1" type="ORF">ABID43_004283</name>
</gene>
<comment type="caution">
    <text evidence="1">The sequence shown here is derived from an EMBL/GenBank/DDBJ whole genome shotgun (WGS) entry which is preliminary data.</text>
</comment>
<evidence type="ECO:0000313" key="1">
    <source>
        <dbReference type="EMBL" id="MET3694720.1"/>
    </source>
</evidence>
<accession>A0ABV2LA39</accession>
<evidence type="ECO:0000313" key="2">
    <source>
        <dbReference type="Proteomes" id="UP001549145"/>
    </source>
</evidence>
<dbReference type="EMBL" id="JBEPMM010000017">
    <property type="protein sequence ID" value="MET3694720.1"/>
    <property type="molecule type" value="Genomic_DNA"/>
</dbReference>
<protein>
    <submittedName>
        <fullName evidence="1">Protein associated with RNAse G/E</fullName>
    </submittedName>
</protein>
<organism evidence="1 2">
    <name type="scientific">Methylobacterium goesingense</name>
    <dbReference type="NCBI Taxonomy" id="243690"/>
    <lineage>
        <taxon>Bacteria</taxon>
        <taxon>Pseudomonadati</taxon>
        <taxon>Pseudomonadota</taxon>
        <taxon>Alphaproteobacteria</taxon>
        <taxon>Hyphomicrobiales</taxon>
        <taxon>Methylobacteriaceae</taxon>
        <taxon>Methylobacterium</taxon>
    </lineage>
</organism>
<keyword evidence="2" id="KW-1185">Reference proteome</keyword>
<name>A0ABV2LA39_9HYPH</name>
<dbReference type="InterPro" id="IPR027417">
    <property type="entry name" value="P-loop_NTPase"/>
</dbReference>
<reference evidence="1 2" key="1">
    <citation type="submission" date="2024-06" db="EMBL/GenBank/DDBJ databases">
        <title>Genomic Encyclopedia of Type Strains, Phase IV (KMG-IV): sequencing the most valuable type-strain genomes for metagenomic binning, comparative biology and taxonomic classification.</title>
        <authorList>
            <person name="Goeker M."/>
        </authorList>
    </citation>
    <scope>NUCLEOTIDE SEQUENCE [LARGE SCALE GENOMIC DNA]</scope>
    <source>
        <strain evidence="1 2">DSM 21331</strain>
    </source>
</reference>
<sequence length="346" mass="40341">MVDFENSDNISPRLNRYISTLRNSNKFTDFVSSSRISKAEAEYYSTLLGVPTSEVIRLRRMIQSETSDLFRSKVIDAERQLESLNLGRVLYLPTYRRIEKDLRSIFPDIEDRMRTRLNPNQSLARRGATFQEIVSFGMDDVKNLILEYTKNLNALSKTKSNAAAQEYIRDMVQGKIKDYSISIIRDLDASIISEFVARLDDQLISEKDKNILFKDITSLRERKRGKPSKDMQYLGFFVEKMLNVYVQMNEEERPFVDFTNVVSRYIADNKQVIYRNYEFHLESSGLKKELFLDDLSSGEKQIVSMFAYLHLLRDQENIVIIDEPELSLSVPWQRKFLPDILASGKV</sequence>